<name>A0A7G9GEJ7_9FIRM</name>
<dbReference type="RefSeq" id="WP_118642221.1">
    <property type="nucleotide sequence ID" value="NZ_CP060635.1"/>
</dbReference>
<dbReference type="Proteomes" id="UP000515860">
    <property type="component" value="Chromosome"/>
</dbReference>
<dbReference type="InterPro" id="IPR026816">
    <property type="entry name" value="Flavodoxin_dom"/>
</dbReference>
<dbReference type="GO" id="GO:0070819">
    <property type="term" value="F:menaquinone-dependent protoporphyrinogen oxidase activity"/>
    <property type="evidence" value="ECO:0007669"/>
    <property type="project" value="TreeGrafter"/>
</dbReference>
<dbReference type="PANTHER" id="PTHR38030:SF2">
    <property type="entry name" value="PROTOPORPHYRINOGEN IX DEHYDROGENASE [QUINONE]"/>
    <property type="match status" value="1"/>
</dbReference>
<dbReference type="InterPro" id="IPR001226">
    <property type="entry name" value="Flavodoxin_CS"/>
</dbReference>
<keyword evidence="3" id="KW-1185">Reference proteome</keyword>
<dbReference type="SUPFAM" id="SSF52218">
    <property type="entry name" value="Flavoproteins"/>
    <property type="match status" value="1"/>
</dbReference>
<gene>
    <name evidence="2" type="ORF">H9Q79_02755</name>
</gene>
<evidence type="ECO:0000313" key="2">
    <source>
        <dbReference type="EMBL" id="QNM09229.1"/>
    </source>
</evidence>
<protein>
    <recommendedName>
        <fullName evidence="1">Flavodoxin domain-containing protein</fullName>
    </recommendedName>
</protein>
<accession>A0A7G9GEJ7</accession>
<evidence type="ECO:0000313" key="3">
    <source>
        <dbReference type="Proteomes" id="UP000515860"/>
    </source>
</evidence>
<organism evidence="2 3">
    <name type="scientific">Wansuia hejianensis</name>
    <dbReference type="NCBI Taxonomy" id="2763667"/>
    <lineage>
        <taxon>Bacteria</taxon>
        <taxon>Bacillati</taxon>
        <taxon>Bacillota</taxon>
        <taxon>Clostridia</taxon>
        <taxon>Lachnospirales</taxon>
        <taxon>Lachnospiraceae</taxon>
        <taxon>Wansuia</taxon>
    </lineage>
</organism>
<dbReference type="EMBL" id="CP060635">
    <property type="protein sequence ID" value="QNM09229.1"/>
    <property type="molecule type" value="Genomic_DNA"/>
</dbReference>
<dbReference type="PROSITE" id="PS00201">
    <property type="entry name" value="FLAVODOXIN"/>
    <property type="match status" value="1"/>
</dbReference>
<dbReference type="AlphaFoldDB" id="A0A7G9GEJ7"/>
<feature type="domain" description="Flavodoxin" evidence="1">
    <location>
        <begin position="4"/>
        <end position="131"/>
    </location>
</feature>
<dbReference type="KEGG" id="whj:H9Q79_02755"/>
<sequence length="169" mass="18991">MRVMVVYESGTGFTRQYAEWIGEDLNCPVKPVKEVSARMAGEYDLIIYGGWVMGNMIMGLGRMKKMNPKRLVVFAVGASPEDEKTGEEIQSANQTGDLPFYYLEGGLRYKRLGFIQKMLLRIVRKSLAKKENKTEREAEMVRLLASSFDHADRAKIRTLVQSVSGSAAS</sequence>
<dbReference type="GO" id="GO:0010181">
    <property type="term" value="F:FMN binding"/>
    <property type="evidence" value="ECO:0007669"/>
    <property type="project" value="InterPro"/>
</dbReference>
<dbReference type="InterPro" id="IPR029039">
    <property type="entry name" value="Flavoprotein-like_sf"/>
</dbReference>
<dbReference type="GO" id="GO:0006783">
    <property type="term" value="P:heme biosynthetic process"/>
    <property type="evidence" value="ECO:0007669"/>
    <property type="project" value="TreeGrafter"/>
</dbReference>
<dbReference type="InterPro" id="IPR052200">
    <property type="entry name" value="Protoporphyrinogen_IX_DH"/>
</dbReference>
<dbReference type="Pfam" id="PF12724">
    <property type="entry name" value="Flavodoxin_5"/>
    <property type="match status" value="1"/>
</dbReference>
<dbReference type="PANTHER" id="PTHR38030">
    <property type="entry name" value="PROTOPORPHYRINOGEN IX DEHYDROGENASE [MENAQUINONE]"/>
    <property type="match status" value="1"/>
</dbReference>
<dbReference type="GO" id="GO:0009055">
    <property type="term" value="F:electron transfer activity"/>
    <property type="evidence" value="ECO:0007669"/>
    <property type="project" value="InterPro"/>
</dbReference>
<reference evidence="2 3" key="1">
    <citation type="submission" date="2020-08" db="EMBL/GenBank/DDBJ databases">
        <authorList>
            <person name="Liu C."/>
            <person name="Sun Q."/>
        </authorList>
    </citation>
    <scope>NUCLEOTIDE SEQUENCE [LARGE SCALE GENOMIC DNA]</scope>
    <source>
        <strain evidence="2 3">NSJ-29</strain>
    </source>
</reference>
<evidence type="ECO:0000259" key="1">
    <source>
        <dbReference type="Pfam" id="PF12724"/>
    </source>
</evidence>
<proteinExistence type="predicted"/>
<dbReference type="Gene3D" id="3.40.50.360">
    <property type="match status" value="1"/>
</dbReference>